<evidence type="ECO:0000313" key="14">
    <source>
        <dbReference type="Proteomes" id="UP000189818"/>
    </source>
</evidence>
<keyword evidence="9 10" id="KW-0573">Peptidoglycan synthesis</keyword>
<reference evidence="14" key="1">
    <citation type="submission" date="2017-02" db="EMBL/GenBank/DDBJ databases">
        <authorList>
            <person name="Varghese N."/>
            <person name="Submissions S."/>
        </authorList>
    </citation>
    <scope>NUCLEOTIDE SEQUENCE [LARGE SCALE GENOMIC DNA]</scope>
    <source>
        <strain evidence="14">UM2</strain>
    </source>
</reference>
<dbReference type="Pfam" id="PF08245">
    <property type="entry name" value="Mur_ligase_M"/>
    <property type="match status" value="1"/>
</dbReference>
<protein>
    <recommendedName>
        <fullName evidence="9 10">UDP-N-acetylmuramoylalanine--D-glutamate ligase</fullName>
        <ecNumber evidence="9 10">6.3.2.9</ecNumber>
    </recommendedName>
    <alternativeName>
        <fullName evidence="9">D-glutamic acid-adding enzyme</fullName>
    </alternativeName>
    <alternativeName>
        <fullName evidence="9">UDP-N-acetylmuramoyl-L-alanyl-D-glutamate synthetase</fullName>
    </alternativeName>
</protein>
<dbReference type="InterPro" id="IPR036615">
    <property type="entry name" value="Mur_ligase_C_dom_sf"/>
</dbReference>
<evidence type="ECO:0000313" key="13">
    <source>
        <dbReference type="EMBL" id="SKB41147.1"/>
    </source>
</evidence>
<dbReference type="GO" id="GO:0009252">
    <property type="term" value="P:peptidoglycan biosynthetic process"/>
    <property type="evidence" value="ECO:0007669"/>
    <property type="project" value="UniProtKB-UniRule"/>
</dbReference>
<accession>A0A1T5B260</accession>
<dbReference type="Pfam" id="PF02875">
    <property type="entry name" value="Mur_ligase_C"/>
    <property type="match status" value="1"/>
</dbReference>
<organism evidence="13 14">
    <name type="scientific">Rhizorhabdus histidinilytica</name>
    <dbReference type="NCBI Taxonomy" id="439228"/>
    <lineage>
        <taxon>Bacteria</taxon>
        <taxon>Pseudomonadati</taxon>
        <taxon>Pseudomonadota</taxon>
        <taxon>Alphaproteobacteria</taxon>
        <taxon>Sphingomonadales</taxon>
        <taxon>Sphingomonadaceae</taxon>
        <taxon>Rhizorhabdus</taxon>
    </lineage>
</organism>
<dbReference type="GO" id="GO:0071555">
    <property type="term" value="P:cell wall organization"/>
    <property type="evidence" value="ECO:0007669"/>
    <property type="project" value="UniProtKB-KW"/>
</dbReference>
<feature type="domain" description="Mur ligase C-terminal" evidence="11">
    <location>
        <begin position="290"/>
        <end position="401"/>
    </location>
</feature>
<dbReference type="GO" id="GO:0008764">
    <property type="term" value="F:UDP-N-acetylmuramoylalanine-D-glutamate ligase activity"/>
    <property type="evidence" value="ECO:0007669"/>
    <property type="project" value="UniProtKB-UniRule"/>
</dbReference>
<evidence type="ECO:0000256" key="4">
    <source>
        <dbReference type="ARBA" id="ARBA00022598"/>
    </source>
</evidence>
<comment type="catalytic activity">
    <reaction evidence="9 10">
        <text>UDP-N-acetyl-alpha-D-muramoyl-L-alanine + D-glutamate + ATP = UDP-N-acetyl-alpha-D-muramoyl-L-alanyl-D-glutamate + ADP + phosphate + H(+)</text>
        <dbReference type="Rhea" id="RHEA:16429"/>
        <dbReference type="ChEBI" id="CHEBI:15378"/>
        <dbReference type="ChEBI" id="CHEBI:29986"/>
        <dbReference type="ChEBI" id="CHEBI:30616"/>
        <dbReference type="ChEBI" id="CHEBI:43474"/>
        <dbReference type="ChEBI" id="CHEBI:83898"/>
        <dbReference type="ChEBI" id="CHEBI:83900"/>
        <dbReference type="ChEBI" id="CHEBI:456216"/>
        <dbReference type="EC" id="6.3.2.9"/>
    </reaction>
</comment>
<keyword evidence="4 9" id="KW-0436">Ligase</keyword>
<dbReference type="STRING" id="439228.SAMN06295920_102410"/>
<dbReference type="GO" id="GO:0005737">
    <property type="term" value="C:cytoplasm"/>
    <property type="evidence" value="ECO:0007669"/>
    <property type="project" value="UniProtKB-SubCell"/>
</dbReference>
<evidence type="ECO:0000256" key="7">
    <source>
        <dbReference type="ARBA" id="ARBA00022840"/>
    </source>
</evidence>
<dbReference type="SUPFAM" id="SSF51984">
    <property type="entry name" value="MurCD N-terminal domain"/>
    <property type="match status" value="1"/>
</dbReference>
<comment type="subcellular location">
    <subcellularLocation>
        <location evidence="1 9 10">Cytoplasm</location>
    </subcellularLocation>
</comment>
<sequence length="426" mass="44357">MITSPAFAGRHYAVLGLARSGLATVEALLASGARVTAWDSNEAARAKVTGDVTFADPATIDLTGFAGIVVSPGVPLNRHPIAGHAASFGVPVISDIELFAQARASLPAHKVVGITGTNGKSTTTALITHILETASVPTLMGGNIGLPILGRDPLPAGGAYVLELSSYQIDITQSLDCDVAVLTNITPDHLDRYDGFTGYAASKERLFDMQSAGHVAIIAVEDEPSRVIAARHPGTIAVRSSDIAGQEAWPALQGPHNAQNAAIAIQVARALGIANDAIEKGLRSYPGLPHRMQRVAEKRGVLFINDSKATNATATAPALGAYPKIHWILGGLPKTDDLDDCAPWFGHVVAGYTIGQAGPMFARILREAGKPVTESGTLDQAVADAAAAARPGEVVMLSPACASFDQFSDYEARGDAFRRAVEGLPL</sequence>
<keyword evidence="14" id="KW-1185">Reference proteome</keyword>
<comment type="pathway">
    <text evidence="2 9 10">Cell wall biogenesis; peptidoglycan biosynthesis.</text>
</comment>
<evidence type="ECO:0000256" key="1">
    <source>
        <dbReference type="ARBA" id="ARBA00004496"/>
    </source>
</evidence>
<comment type="similarity">
    <text evidence="9">Belongs to the MurCDEF family.</text>
</comment>
<keyword evidence="3 9" id="KW-0963">Cytoplasm</keyword>
<dbReference type="GO" id="GO:0008360">
    <property type="term" value="P:regulation of cell shape"/>
    <property type="evidence" value="ECO:0007669"/>
    <property type="project" value="UniProtKB-KW"/>
</dbReference>
<dbReference type="Gene3D" id="3.40.50.720">
    <property type="entry name" value="NAD(P)-binding Rossmann-like Domain"/>
    <property type="match status" value="1"/>
</dbReference>
<keyword evidence="7 9" id="KW-0067">ATP-binding</keyword>
<keyword evidence="5 9" id="KW-0132">Cell division</keyword>
<dbReference type="Gene3D" id="3.90.190.20">
    <property type="entry name" value="Mur ligase, C-terminal domain"/>
    <property type="match status" value="1"/>
</dbReference>
<dbReference type="PANTHER" id="PTHR43692">
    <property type="entry name" value="UDP-N-ACETYLMURAMOYLALANINE--D-GLUTAMATE LIGASE"/>
    <property type="match status" value="1"/>
</dbReference>
<dbReference type="InterPro" id="IPR005762">
    <property type="entry name" value="MurD"/>
</dbReference>
<dbReference type="PROSITE" id="PS01011">
    <property type="entry name" value="FOLYLPOLYGLU_SYNT_1"/>
    <property type="match status" value="1"/>
</dbReference>
<dbReference type="PANTHER" id="PTHR43692:SF1">
    <property type="entry name" value="UDP-N-ACETYLMURAMOYLALANINE--D-GLUTAMATE LIGASE"/>
    <property type="match status" value="1"/>
</dbReference>
<keyword evidence="9 10" id="KW-0961">Cell wall biogenesis/degradation</keyword>
<dbReference type="UniPathway" id="UPA00219"/>
<comment type="function">
    <text evidence="9 10">Cell wall formation. Catalyzes the addition of glutamate to the nucleotide precursor UDP-N-acetylmuramoyl-L-alanine (UMA).</text>
</comment>
<dbReference type="NCBIfam" id="TIGR01087">
    <property type="entry name" value="murD"/>
    <property type="match status" value="1"/>
</dbReference>
<evidence type="ECO:0000256" key="2">
    <source>
        <dbReference type="ARBA" id="ARBA00004752"/>
    </source>
</evidence>
<name>A0A1T5B260_9SPHN</name>
<dbReference type="EMBL" id="FUYM01000002">
    <property type="protein sequence ID" value="SKB41147.1"/>
    <property type="molecule type" value="Genomic_DNA"/>
</dbReference>
<dbReference type="InterPro" id="IPR036565">
    <property type="entry name" value="Mur-like_cat_sf"/>
</dbReference>
<evidence type="ECO:0000259" key="11">
    <source>
        <dbReference type="Pfam" id="PF02875"/>
    </source>
</evidence>
<dbReference type="RefSeq" id="WP_079647151.1">
    <property type="nucleotide sequence ID" value="NZ_FUYM01000002.1"/>
</dbReference>
<dbReference type="OrthoDB" id="9809796at2"/>
<keyword evidence="8 9" id="KW-0131">Cell cycle</keyword>
<feature type="binding site" evidence="9">
    <location>
        <begin position="116"/>
        <end position="122"/>
    </location>
    <ligand>
        <name>ATP</name>
        <dbReference type="ChEBI" id="CHEBI:30616"/>
    </ligand>
</feature>
<evidence type="ECO:0000256" key="10">
    <source>
        <dbReference type="RuleBase" id="RU003664"/>
    </source>
</evidence>
<dbReference type="Proteomes" id="UP000189818">
    <property type="component" value="Unassembled WGS sequence"/>
</dbReference>
<keyword evidence="6 9" id="KW-0547">Nucleotide-binding</keyword>
<dbReference type="InterPro" id="IPR004101">
    <property type="entry name" value="Mur_ligase_C"/>
</dbReference>
<evidence type="ECO:0000256" key="3">
    <source>
        <dbReference type="ARBA" id="ARBA00022490"/>
    </source>
</evidence>
<dbReference type="GO" id="GO:0005524">
    <property type="term" value="F:ATP binding"/>
    <property type="evidence" value="ECO:0007669"/>
    <property type="project" value="UniProtKB-UniRule"/>
</dbReference>
<evidence type="ECO:0000256" key="6">
    <source>
        <dbReference type="ARBA" id="ARBA00022741"/>
    </source>
</evidence>
<dbReference type="SUPFAM" id="SSF53244">
    <property type="entry name" value="MurD-like peptide ligases, peptide-binding domain"/>
    <property type="match status" value="1"/>
</dbReference>
<dbReference type="HAMAP" id="MF_00639">
    <property type="entry name" value="MurD"/>
    <property type="match status" value="1"/>
</dbReference>
<dbReference type="GO" id="GO:0051301">
    <property type="term" value="P:cell division"/>
    <property type="evidence" value="ECO:0007669"/>
    <property type="project" value="UniProtKB-KW"/>
</dbReference>
<dbReference type="EC" id="6.3.2.9" evidence="9 10"/>
<feature type="domain" description="Mur ligase central" evidence="12">
    <location>
        <begin position="114"/>
        <end position="231"/>
    </location>
</feature>
<dbReference type="InterPro" id="IPR013221">
    <property type="entry name" value="Mur_ligase_cen"/>
</dbReference>
<proteinExistence type="inferred from homology"/>
<dbReference type="AlphaFoldDB" id="A0A1T5B260"/>
<dbReference type="SUPFAM" id="SSF53623">
    <property type="entry name" value="MurD-like peptide ligases, catalytic domain"/>
    <property type="match status" value="1"/>
</dbReference>
<dbReference type="InterPro" id="IPR018109">
    <property type="entry name" value="Folylpolyglutamate_synth_CS"/>
</dbReference>
<evidence type="ECO:0000256" key="8">
    <source>
        <dbReference type="ARBA" id="ARBA00023306"/>
    </source>
</evidence>
<evidence type="ECO:0000259" key="12">
    <source>
        <dbReference type="Pfam" id="PF08245"/>
    </source>
</evidence>
<keyword evidence="9 10" id="KW-0133">Cell shape</keyword>
<evidence type="ECO:0000256" key="5">
    <source>
        <dbReference type="ARBA" id="ARBA00022618"/>
    </source>
</evidence>
<gene>
    <name evidence="9" type="primary">murD</name>
    <name evidence="13" type="ORF">SAMN06295920_102410</name>
</gene>
<dbReference type="GO" id="GO:0004326">
    <property type="term" value="F:tetrahydrofolylpolyglutamate synthase activity"/>
    <property type="evidence" value="ECO:0007669"/>
    <property type="project" value="InterPro"/>
</dbReference>
<evidence type="ECO:0000256" key="9">
    <source>
        <dbReference type="HAMAP-Rule" id="MF_00639"/>
    </source>
</evidence>
<dbReference type="Gene3D" id="3.40.1190.10">
    <property type="entry name" value="Mur-like, catalytic domain"/>
    <property type="match status" value="1"/>
</dbReference>